<dbReference type="Gene3D" id="3.40.50.1700">
    <property type="entry name" value="Glycoside hydrolase family 3 C-terminal domain"/>
    <property type="match status" value="1"/>
</dbReference>
<keyword evidence="5" id="KW-0378">Hydrolase</keyword>
<evidence type="ECO:0000256" key="3">
    <source>
        <dbReference type="ARBA" id="ARBA00012744"/>
    </source>
</evidence>
<dbReference type="InterPro" id="IPR036881">
    <property type="entry name" value="Glyco_hydro_3_C_sf"/>
</dbReference>
<sequence length="337" mass="37597">MPALAGLATRMGTMRHGDRYLAGLWEKTLLFDLLWFVESNPVPGKPKNPRFPSWNWASVNCQVMWSENIDSTLTSVRAKEVRFVATGPSHLGEFSEATVAIQAPLVDASLFLSPDRHTPHDASHNDVTMEQLYLVDYKVDCLPPVSSPTHYKPDPSGFVVPIGVSMAYHIFSALYVRLRPGSTYYERLGTSVHLAAPSSVVFARLPGQDAGSSLVEVRYGDQAPSGRLRYTVAETESDYGHLLLPVTANNLFNYYTSANFTEGVYIDYRRFNALHITSRFEFGFGLTYTIFEYADLKPNLTAQGVDASTLEPSPREILDLPRGLLRVGSRFEDEKCE</sequence>
<dbReference type="PANTHER" id="PTHR42715:SF5">
    <property type="entry name" value="BETA-GLUCOSIDASE M-RELATED"/>
    <property type="match status" value="1"/>
</dbReference>
<evidence type="ECO:0000256" key="5">
    <source>
        <dbReference type="ARBA" id="ARBA00022801"/>
    </source>
</evidence>
<evidence type="ECO:0000259" key="8">
    <source>
        <dbReference type="Pfam" id="PF01915"/>
    </source>
</evidence>
<evidence type="ECO:0000256" key="2">
    <source>
        <dbReference type="ARBA" id="ARBA00005336"/>
    </source>
</evidence>
<gene>
    <name evidence="9" type="ORF">NW766_008582</name>
</gene>
<dbReference type="InterPro" id="IPR050288">
    <property type="entry name" value="Cellulose_deg_GH3"/>
</dbReference>
<name>A0A9W8U8B9_9HYPO</name>
<dbReference type="GO" id="GO:0008422">
    <property type="term" value="F:beta-glucosidase activity"/>
    <property type="evidence" value="ECO:0007669"/>
    <property type="project" value="UniProtKB-EC"/>
</dbReference>
<evidence type="ECO:0000256" key="1">
    <source>
        <dbReference type="ARBA" id="ARBA00000448"/>
    </source>
</evidence>
<dbReference type="EC" id="3.2.1.21" evidence="3"/>
<reference evidence="9" key="1">
    <citation type="submission" date="2022-10" db="EMBL/GenBank/DDBJ databases">
        <title>Fusarium specimens isolated from Avocado Roots.</title>
        <authorList>
            <person name="Stajich J."/>
            <person name="Roper C."/>
            <person name="Heimlech-Rivalta G."/>
        </authorList>
    </citation>
    <scope>NUCLEOTIDE SEQUENCE</scope>
    <source>
        <strain evidence="9">CF00143</strain>
    </source>
</reference>
<feature type="domain" description="Glycoside hydrolase family 3 C-terminal" evidence="8">
    <location>
        <begin position="198"/>
        <end position="268"/>
    </location>
</feature>
<dbReference type="GO" id="GO:0009251">
    <property type="term" value="P:glucan catabolic process"/>
    <property type="evidence" value="ECO:0007669"/>
    <property type="project" value="TreeGrafter"/>
</dbReference>
<keyword evidence="7" id="KW-0326">Glycosidase</keyword>
<accession>A0A9W8U8B9</accession>
<evidence type="ECO:0000313" key="9">
    <source>
        <dbReference type="EMBL" id="KAJ4009465.1"/>
    </source>
</evidence>
<proteinExistence type="inferred from homology"/>
<comment type="catalytic activity">
    <reaction evidence="1">
        <text>Hydrolysis of terminal, non-reducing beta-D-glucosyl residues with release of beta-D-glucose.</text>
        <dbReference type="EC" id="3.2.1.21"/>
    </reaction>
</comment>
<keyword evidence="4" id="KW-0732">Signal</keyword>
<organism evidence="9 10">
    <name type="scientific">Fusarium irregulare</name>
    <dbReference type="NCBI Taxonomy" id="2494466"/>
    <lineage>
        <taxon>Eukaryota</taxon>
        <taxon>Fungi</taxon>
        <taxon>Dikarya</taxon>
        <taxon>Ascomycota</taxon>
        <taxon>Pezizomycotina</taxon>
        <taxon>Sordariomycetes</taxon>
        <taxon>Hypocreomycetidae</taxon>
        <taxon>Hypocreales</taxon>
        <taxon>Nectriaceae</taxon>
        <taxon>Fusarium</taxon>
        <taxon>Fusarium incarnatum-equiseti species complex</taxon>
    </lineage>
</organism>
<keyword evidence="6" id="KW-0119">Carbohydrate metabolism</keyword>
<dbReference type="InterPro" id="IPR002772">
    <property type="entry name" value="Glyco_hydro_3_C"/>
</dbReference>
<dbReference type="EMBL" id="JAPDHF010000013">
    <property type="protein sequence ID" value="KAJ4009465.1"/>
    <property type="molecule type" value="Genomic_DNA"/>
</dbReference>
<evidence type="ECO:0000256" key="4">
    <source>
        <dbReference type="ARBA" id="ARBA00022729"/>
    </source>
</evidence>
<evidence type="ECO:0000256" key="7">
    <source>
        <dbReference type="ARBA" id="ARBA00023295"/>
    </source>
</evidence>
<dbReference type="SUPFAM" id="SSF52279">
    <property type="entry name" value="Beta-D-glucan exohydrolase, C-terminal domain"/>
    <property type="match status" value="1"/>
</dbReference>
<keyword evidence="10" id="KW-1185">Reference proteome</keyword>
<dbReference type="AlphaFoldDB" id="A0A9W8U8B9"/>
<comment type="caution">
    <text evidence="9">The sequence shown here is derived from an EMBL/GenBank/DDBJ whole genome shotgun (WGS) entry which is preliminary data.</text>
</comment>
<comment type="similarity">
    <text evidence="2">Belongs to the glycosyl hydrolase 3 family.</text>
</comment>
<dbReference type="PANTHER" id="PTHR42715">
    <property type="entry name" value="BETA-GLUCOSIDASE"/>
    <property type="match status" value="1"/>
</dbReference>
<protein>
    <recommendedName>
        <fullName evidence="3">beta-glucosidase</fullName>
        <ecNumber evidence="3">3.2.1.21</ecNumber>
    </recommendedName>
</protein>
<dbReference type="Pfam" id="PF01915">
    <property type="entry name" value="Glyco_hydro_3_C"/>
    <property type="match status" value="1"/>
</dbReference>
<evidence type="ECO:0000313" key="10">
    <source>
        <dbReference type="Proteomes" id="UP001152130"/>
    </source>
</evidence>
<dbReference type="Proteomes" id="UP001152130">
    <property type="component" value="Unassembled WGS sequence"/>
</dbReference>
<evidence type="ECO:0000256" key="6">
    <source>
        <dbReference type="ARBA" id="ARBA00023277"/>
    </source>
</evidence>